<dbReference type="Gene3D" id="3.30.200.20">
    <property type="entry name" value="Phosphorylase Kinase, domain 1"/>
    <property type="match status" value="1"/>
</dbReference>
<evidence type="ECO:0000256" key="8">
    <source>
        <dbReference type="HAMAP-Rule" id="MF_00301"/>
    </source>
</evidence>
<organism evidence="11">
    <name type="scientific">Candidatus Thiocaldithrix dubininis</name>
    <dbReference type="NCBI Taxonomy" id="3080823"/>
    <lineage>
        <taxon>Bacteria</taxon>
        <taxon>Pseudomonadati</taxon>
        <taxon>Pseudomonadota</taxon>
        <taxon>Gammaproteobacteria</taxon>
        <taxon>Thiotrichales</taxon>
        <taxon>Thiotrichaceae</taxon>
        <taxon>Candidatus Thiocaldithrix</taxon>
    </lineage>
</organism>
<dbReference type="Pfam" id="PF01636">
    <property type="entry name" value="APH"/>
    <property type="match status" value="1"/>
</dbReference>
<dbReference type="GO" id="GO:0009088">
    <property type="term" value="P:threonine biosynthetic process"/>
    <property type="evidence" value="ECO:0007669"/>
    <property type="project" value="UniProtKB-UniRule"/>
</dbReference>
<comment type="pathway">
    <text evidence="8">Amino-acid biosynthesis; L-threonine biosynthesis; L-threonine from L-aspartate: step 4/5.</text>
</comment>
<keyword evidence="3 8" id="KW-0791">Threonine biosynthesis</keyword>
<dbReference type="CDD" id="cd05153">
    <property type="entry name" value="HomoserineK_II"/>
    <property type="match status" value="1"/>
</dbReference>
<evidence type="ECO:0000256" key="3">
    <source>
        <dbReference type="ARBA" id="ARBA00022697"/>
    </source>
</evidence>
<comment type="similarity">
    <text evidence="7 8">Belongs to the pseudomonas-type ThrB family.</text>
</comment>
<dbReference type="AlphaFoldDB" id="A0AA95KF30"/>
<dbReference type="InterPro" id="IPR002575">
    <property type="entry name" value="Aminoglycoside_PTrfase"/>
</dbReference>
<dbReference type="GO" id="GO:0005524">
    <property type="term" value="F:ATP binding"/>
    <property type="evidence" value="ECO:0007669"/>
    <property type="project" value="UniProtKB-KW"/>
</dbReference>
<name>A0AA95KF30_9GAMM</name>
<evidence type="ECO:0000256" key="6">
    <source>
        <dbReference type="ARBA" id="ARBA00022840"/>
    </source>
</evidence>
<evidence type="ECO:0000313" key="11">
    <source>
        <dbReference type="EMBL" id="WGZ91409.1"/>
    </source>
</evidence>
<dbReference type="PANTHER" id="PTHR21064:SF6">
    <property type="entry name" value="AMINOGLYCOSIDE PHOSPHOTRANSFERASE DOMAIN-CONTAINING PROTEIN"/>
    <property type="match status" value="1"/>
</dbReference>
<dbReference type="InterPro" id="IPR011009">
    <property type="entry name" value="Kinase-like_dom_sf"/>
</dbReference>
<evidence type="ECO:0000256" key="7">
    <source>
        <dbReference type="ARBA" id="ARBA00038240"/>
    </source>
</evidence>
<dbReference type="Gene3D" id="3.90.1200.10">
    <property type="match status" value="1"/>
</dbReference>
<evidence type="ECO:0000256" key="1">
    <source>
        <dbReference type="ARBA" id="ARBA00022605"/>
    </source>
</evidence>
<comment type="catalytic activity">
    <reaction evidence="8">
        <text>L-homoserine + ATP = O-phospho-L-homoserine + ADP + H(+)</text>
        <dbReference type="Rhea" id="RHEA:13985"/>
        <dbReference type="ChEBI" id="CHEBI:15378"/>
        <dbReference type="ChEBI" id="CHEBI:30616"/>
        <dbReference type="ChEBI" id="CHEBI:57476"/>
        <dbReference type="ChEBI" id="CHEBI:57590"/>
        <dbReference type="ChEBI" id="CHEBI:456216"/>
        <dbReference type="EC" id="2.7.1.39"/>
    </reaction>
</comment>
<keyword evidence="6 8" id="KW-0067">ATP-binding</keyword>
<feature type="domain" description="Aminoglycoside phosphotransferase" evidence="10">
    <location>
        <begin position="27"/>
        <end position="253"/>
    </location>
</feature>
<dbReference type="InterPro" id="IPR050249">
    <property type="entry name" value="Pseudomonas-type_ThrB"/>
</dbReference>
<evidence type="ECO:0000256" key="5">
    <source>
        <dbReference type="ARBA" id="ARBA00022777"/>
    </source>
</evidence>
<keyword evidence="2 8" id="KW-0808">Transferase</keyword>
<evidence type="ECO:0000256" key="9">
    <source>
        <dbReference type="NCBIfam" id="TIGR00938"/>
    </source>
</evidence>
<evidence type="ECO:0000256" key="2">
    <source>
        <dbReference type="ARBA" id="ARBA00022679"/>
    </source>
</evidence>
<dbReference type="SUPFAM" id="SSF56112">
    <property type="entry name" value="Protein kinase-like (PK-like)"/>
    <property type="match status" value="1"/>
</dbReference>
<dbReference type="EMBL" id="CP124755">
    <property type="protein sequence ID" value="WGZ91409.1"/>
    <property type="molecule type" value="Genomic_DNA"/>
</dbReference>
<dbReference type="GO" id="GO:0004413">
    <property type="term" value="F:homoserine kinase activity"/>
    <property type="evidence" value="ECO:0007669"/>
    <property type="project" value="UniProtKB-UniRule"/>
</dbReference>
<dbReference type="NCBIfam" id="TIGR00938">
    <property type="entry name" value="thrB_alt"/>
    <property type="match status" value="1"/>
</dbReference>
<dbReference type="Proteomes" id="UP001300672">
    <property type="component" value="Chromosome"/>
</dbReference>
<accession>A0AA95KF30</accession>
<sequence>MSVYTPVSEAELHSFLADYAIGALVSFTGIQAGLQNTNYFVNTTQGAYVLTLFEQHHAAELPYFMQLMQHWSAAGLAIAQPIENRKTKILNELNGKPAALVTRLAGVHVEQPNLAQCAAIGQTLAHMHNSAQHFTAYRAPDRGHVWRMQTAQQLSTQVAAADAELLQSEIAFQQRIPWQQLAQGTIHADLFRDNALLVDNTISGVLDLYFACYDSLLYDLAIVVNDWCAKSDGSLDSARVNACVSAYQALRPWQALETTHWSGVLRAAALRFYLSRLHDSLQPSLGTLVLRKDPGEFRAKLVWLQQYEP</sequence>
<gene>
    <name evidence="8" type="primary">thrB</name>
    <name evidence="11" type="ORF">QJT80_02795</name>
</gene>
<dbReference type="PANTHER" id="PTHR21064">
    <property type="entry name" value="AMINOGLYCOSIDE PHOSPHOTRANSFERASE DOMAIN-CONTAINING PROTEIN-RELATED"/>
    <property type="match status" value="1"/>
</dbReference>
<proteinExistence type="inferred from homology"/>
<dbReference type="HAMAP" id="MF_00301">
    <property type="entry name" value="Homoser_kinase_2"/>
    <property type="match status" value="1"/>
</dbReference>
<dbReference type="InterPro" id="IPR005280">
    <property type="entry name" value="Homoserine_kinase_II"/>
</dbReference>
<keyword evidence="5 8" id="KW-0418">Kinase</keyword>
<dbReference type="NCBIfam" id="NF003558">
    <property type="entry name" value="PRK05231.1"/>
    <property type="match status" value="1"/>
</dbReference>
<keyword evidence="1 8" id="KW-0028">Amino-acid biosynthesis</keyword>
<dbReference type="EC" id="2.7.1.39" evidence="8 9"/>
<dbReference type="KEGG" id="tdu:QJT80_02795"/>
<evidence type="ECO:0000256" key="4">
    <source>
        <dbReference type="ARBA" id="ARBA00022741"/>
    </source>
</evidence>
<evidence type="ECO:0000259" key="10">
    <source>
        <dbReference type="Pfam" id="PF01636"/>
    </source>
</evidence>
<reference evidence="11" key="1">
    <citation type="journal article" date="2023" name="Int. J. Mol. Sci.">
        <title>Metagenomics Revealed a New Genus 'Candidatus Thiocaldithrix dubininis' gen. nov., sp. nov. and a New Species 'Candidatus Thiothrix putei' sp. nov. in the Family Thiotrichaceae, Some Members of Which Have Traits of Both Na+- and H+-Motive Energetics.</title>
        <authorList>
            <person name="Ravin N.V."/>
            <person name="Muntyan M.S."/>
            <person name="Smolyakov D.D."/>
            <person name="Rudenko T.S."/>
            <person name="Beletsky A.V."/>
            <person name="Mardanov A.V."/>
            <person name="Grabovich M.Y."/>
        </authorList>
    </citation>
    <scope>NUCLEOTIDE SEQUENCE</scope>
    <source>
        <strain evidence="11">GKL-01</strain>
    </source>
</reference>
<keyword evidence="4 8" id="KW-0547">Nucleotide-binding</keyword>
<protein>
    <recommendedName>
        <fullName evidence="8 9">Homoserine kinase</fullName>
        <shortName evidence="8">HK</shortName>
        <shortName evidence="8">HSK</shortName>
        <ecNumber evidence="8 9">2.7.1.39</ecNumber>
    </recommendedName>
</protein>
<reference evidence="11" key="2">
    <citation type="submission" date="2023-04" db="EMBL/GenBank/DDBJ databases">
        <authorList>
            <person name="Beletskiy A.V."/>
            <person name="Mardanov A.V."/>
            <person name="Ravin N.V."/>
        </authorList>
    </citation>
    <scope>NUCLEOTIDE SEQUENCE</scope>
    <source>
        <strain evidence="11">GKL-01</strain>
    </source>
</reference>